<evidence type="ECO:0000313" key="1">
    <source>
        <dbReference type="EMBL" id="TDZ40365.1"/>
    </source>
</evidence>
<reference evidence="1 2" key="1">
    <citation type="submission" date="2018-11" db="EMBL/GenBank/DDBJ databases">
        <title>Genome sequence and assembly of Colletotrichum spinosum.</title>
        <authorList>
            <person name="Gan P."/>
            <person name="Shirasu K."/>
        </authorList>
    </citation>
    <scope>NUCLEOTIDE SEQUENCE [LARGE SCALE GENOMIC DNA]</scope>
    <source>
        <strain evidence="1 2">CBS 515.97</strain>
    </source>
</reference>
<dbReference type="AlphaFoldDB" id="A0A4R8QVL6"/>
<dbReference type="EMBL" id="QAPG01000005">
    <property type="protein sequence ID" value="TDZ40365.1"/>
    <property type="molecule type" value="Genomic_DNA"/>
</dbReference>
<organism evidence="1 2">
    <name type="scientific">Colletotrichum spinosum</name>
    <dbReference type="NCBI Taxonomy" id="1347390"/>
    <lineage>
        <taxon>Eukaryota</taxon>
        <taxon>Fungi</taxon>
        <taxon>Dikarya</taxon>
        <taxon>Ascomycota</taxon>
        <taxon>Pezizomycotina</taxon>
        <taxon>Sordariomycetes</taxon>
        <taxon>Hypocreomycetidae</taxon>
        <taxon>Glomerellales</taxon>
        <taxon>Glomerellaceae</taxon>
        <taxon>Colletotrichum</taxon>
        <taxon>Colletotrichum orbiculare species complex</taxon>
    </lineage>
</organism>
<gene>
    <name evidence="1" type="ORF">C8035_v004078</name>
</gene>
<comment type="caution">
    <text evidence="1">The sequence shown here is derived from an EMBL/GenBank/DDBJ whole genome shotgun (WGS) entry which is preliminary data.</text>
</comment>
<keyword evidence="2" id="KW-1185">Reference proteome</keyword>
<proteinExistence type="predicted"/>
<sequence>MNPQKRESAISTTRVVVGVSKVEGVVFSVCLGAMRATTEGNELQDLLAVKWEVMEGMRADALVVSTLAGESEGNRGGYGDDACGARICVLDAATTTGCVIKKKRRVFSMSPEAVDKSVTLPASCFLKTARPSGGFENESSVALIEVPSDSGVHLRDSADVHRNLLFLKDEKHF</sequence>
<evidence type="ECO:0000313" key="2">
    <source>
        <dbReference type="Proteomes" id="UP000295083"/>
    </source>
</evidence>
<name>A0A4R8QVL6_9PEZI</name>
<dbReference type="Proteomes" id="UP000295083">
    <property type="component" value="Unassembled WGS sequence"/>
</dbReference>
<accession>A0A4R8QVL6</accession>
<protein>
    <submittedName>
        <fullName evidence="1">Uncharacterized protein</fullName>
    </submittedName>
</protein>